<keyword evidence="5" id="KW-0597">Phosphoprotein</keyword>
<evidence type="ECO:0000313" key="8">
    <source>
        <dbReference type="EMBL" id="OBS78989.1"/>
    </source>
</evidence>
<keyword evidence="3" id="KW-1003">Cell membrane</keyword>
<feature type="compositionally biased region" description="Low complexity" evidence="7">
    <location>
        <begin position="188"/>
        <end position="207"/>
    </location>
</feature>
<comment type="caution">
    <text evidence="8">The sequence shown here is derived from an EMBL/GenBank/DDBJ whole genome shotgun (WGS) entry which is preliminary data.</text>
</comment>
<protein>
    <submittedName>
        <fullName evidence="8">Uncharacterized protein</fullName>
    </submittedName>
</protein>
<dbReference type="EMBL" id="LZPO01027373">
    <property type="protein sequence ID" value="OBS78989.1"/>
    <property type="molecule type" value="Genomic_DNA"/>
</dbReference>
<evidence type="ECO:0000256" key="4">
    <source>
        <dbReference type="ARBA" id="ARBA00022490"/>
    </source>
</evidence>
<feature type="region of interest" description="Disordered" evidence="7">
    <location>
        <begin position="1"/>
        <end position="25"/>
    </location>
</feature>
<comment type="subcellular location">
    <subcellularLocation>
        <location evidence="1">Cell membrane</location>
    </subcellularLocation>
    <subcellularLocation>
        <location evidence="2">Cytoplasm</location>
    </subcellularLocation>
</comment>
<feature type="compositionally biased region" description="Basic and acidic residues" evidence="7">
    <location>
        <begin position="241"/>
        <end position="258"/>
    </location>
</feature>
<feature type="non-terminal residue" evidence="8">
    <location>
        <position position="1"/>
    </location>
</feature>
<evidence type="ECO:0000256" key="1">
    <source>
        <dbReference type="ARBA" id="ARBA00004236"/>
    </source>
</evidence>
<keyword evidence="4" id="KW-0963">Cytoplasm</keyword>
<feature type="compositionally biased region" description="Polar residues" evidence="7">
    <location>
        <begin position="1"/>
        <end position="12"/>
    </location>
</feature>
<dbReference type="GO" id="GO:0005737">
    <property type="term" value="C:cytoplasm"/>
    <property type="evidence" value="ECO:0007669"/>
    <property type="project" value="UniProtKB-SubCell"/>
</dbReference>
<dbReference type="STRING" id="56216.A0A1A6HL61"/>
<evidence type="ECO:0000313" key="9">
    <source>
        <dbReference type="Proteomes" id="UP000092124"/>
    </source>
</evidence>
<keyword evidence="6" id="KW-0472">Membrane</keyword>
<feature type="compositionally biased region" description="Low complexity" evidence="7">
    <location>
        <begin position="161"/>
        <end position="179"/>
    </location>
</feature>
<name>A0A1A6HL61_NEOLE</name>
<proteinExistence type="predicted"/>
<dbReference type="GO" id="GO:0005886">
    <property type="term" value="C:plasma membrane"/>
    <property type="evidence" value="ECO:0007669"/>
    <property type="project" value="UniProtKB-SubCell"/>
</dbReference>
<evidence type="ECO:0000256" key="6">
    <source>
        <dbReference type="ARBA" id="ARBA00023136"/>
    </source>
</evidence>
<dbReference type="Proteomes" id="UP000092124">
    <property type="component" value="Unassembled WGS sequence"/>
</dbReference>
<evidence type="ECO:0000256" key="5">
    <source>
        <dbReference type="ARBA" id="ARBA00022553"/>
    </source>
</evidence>
<keyword evidence="9" id="KW-1185">Reference proteome</keyword>
<dbReference type="OrthoDB" id="546434at2759"/>
<gene>
    <name evidence="8" type="ORF">A6R68_18634</name>
</gene>
<reference evidence="8 9" key="1">
    <citation type="submission" date="2016-06" db="EMBL/GenBank/DDBJ databases">
        <title>The Draft Genome Sequence and Annotation of the Desert Woodrat Neotoma lepida.</title>
        <authorList>
            <person name="Campbell M."/>
            <person name="Oakeson K.F."/>
            <person name="Yandell M."/>
            <person name="Halpert J.R."/>
            <person name="Dearing D."/>
        </authorList>
    </citation>
    <scope>NUCLEOTIDE SEQUENCE [LARGE SCALE GENOMIC DNA]</scope>
    <source>
        <strain evidence="8">417</strain>
        <tissue evidence="8">Liver</tissue>
    </source>
</reference>
<accession>A0A1A6HL61</accession>
<evidence type="ECO:0000256" key="3">
    <source>
        <dbReference type="ARBA" id="ARBA00022475"/>
    </source>
</evidence>
<dbReference type="PANTHER" id="PTHR45161">
    <property type="entry name" value="CYTOSKELETON-ASSOCIATED PROTEIN 4"/>
    <property type="match status" value="1"/>
</dbReference>
<dbReference type="PANTHER" id="PTHR45161:SF4">
    <property type="entry name" value="RAP GUANINE NUCLEOTIDE EXCHANGE FACTOR 6"/>
    <property type="match status" value="1"/>
</dbReference>
<evidence type="ECO:0000256" key="2">
    <source>
        <dbReference type="ARBA" id="ARBA00004496"/>
    </source>
</evidence>
<organism evidence="8 9">
    <name type="scientific">Neotoma lepida</name>
    <name type="common">Desert woodrat</name>
    <dbReference type="NCBI Taxonomy" id="56216"/>
    <lineage>
        <taxon>Eukaryota</taxon>
        <taxon>Metazoa</taxon>
        <taxon>Chordata</taxon>
        <taxon>Craniata</taxon>
        <taxon>Vertebrata</taxon>
        <taxon>Euteleostomi</taxon>
        <taxon>Mammalia</taxon>
        <taxon>Eutheria</taxon>
        <taxon>Euarchontoglires</taxon>
        <taxon>Glires</taxon>
        <taxon>Rodentia</taxon>
        <taxon>Myomorpha</taxon>
        <taxon>Muroidea</taxon>
        <taxon>Cricetidae</taxon>
        <taxon>Neotominae</taxon>
        <taxon>Neotoma</taxon>
    </lineage>
</organism>
<evidence type="ECO:0000256" key="7">
    <source>
        <dbReference type="SAM" id="MobiDB-lite"/>
    </source>
</evidence>
<feature type="region of interest" description="Disordered" evidence="7">
    <location>
        <begin position="127"/>
        <end position="207"/>
    </location>
</feature>
<feature type="region of interest" description="Disordered" evidence="7">
    <location>
        <begin position="232"/>
        <end position="258"/>
    </location>
</feature>
<dbReference type="AlphaFoldDB" id="A0A1A6HL61"/>
<sequence>SLSQGSTNSNMLDVQGGAHKKRARRSSLLNAKKLYEDAQMARKVKQYLSSLDIDTDEEKFQMISLQWEPAYGTLTKNLTEKRSAKSSEMSPVPLRSLGQTAKVHLHQPHRVSQVLQVPAVNLHPIRKRGQAKDHVLSTSLPQKGLGPPEEVSSKKHTEDTVSVASSLHSSPPASPQSSPRKGYTLIPSAKSDNLSDSSHSEISSRSSIVSNCSADSMSAALQDERCSAHTLAVPEPTGALEKTDHPSGIRDHSQFGHG</sequence>